<dbReference type="Pfam" id="PF05498">
    <property type="entry name" value="RALF"/>
    <property type="match status" value="1"/>
</dbReference>
<gene>
    <name evidence="8" type="ORF">POM88_004746</name>
</gene>
<comment type="similarity">
    <text evidence="2">Belongs to the plant rapid alkalinization factor (RALF) family.</text>
</comment>
<dbReference type="EMBL" id="JAUIZM010000001">
    <property type="protein sequence ID" value="KAK1405141.1"/>
    <property type="molecule type" value="Genomic_DNA"/>
</dbReference>
<comment type="caution">
    <text evidence="8">The sequence shown here is derived from an EMBL/GenBank/DDBJ whole genome shotgun (WGS) entry which is preliminary data.</text>
</comment>
<evidence type="ECO:0000256" key="7">
    <source>
        <dbReference type="SAM" id="SignalP"/>
    </source>
</evidence>
<feature type="chain" id="PRO_5042118106" evidence="7">
    <location>
        <begin position="22"/>
        <end position="120"/>
    </location>
</feature>
<evidence type="ECO:0000256" key="4">
    <source>
        <dbReference type="ARBA" id="ARBA00022702"/>
    </source>
</evidence>
<evidence type="ECO:0000256" key="3">
    <source>
        <dbReference type="ARBA" id="ARBA00022525"/>
    </source>
</evidence>
<evidence type="ECO:0000313" key="9">
    <source>
        <dbReference type="Proteomes" id="UP001237642"/>
    </source>
</evidence>
<dbReference type="GO" id="GO:0005576">
    <property type="term" value="C:extracellular region"/>
    <property type="evidence" value="ECO:0007669"/>
    <property type="project" value="UniProtKB-SubCell"/>
</dbReference>
<keyword evidence="9" id="KW-1185">Reference proteome</keyword>
<dbReference type="GO" id="GO:0005179">
    <property type="term" value="F:hormone activity"/>
    <property type="evidence" value="ECO:0007669"/>
    <property type="project" value="UniProtKB-KW"/>
</dbReference>
<comment type="subcellular location">
    <subcellularLocation>
        <location evidence="1">Secreted</location>
    </subcellularLocation>
</comment>
<dbReference type="InterPro" id="IPR008801">
    <property type="entry name" value="RALF"/>
</dbReference>
<reference evidence="8" key="2">
    <citation type="submission" date="2023-05" db="EMBL/GenBank/DDBJ databases">
        <authorList>
            <person name="Schelkunov M.I."/>
        </authorList>
    </citation>
    <scope>NUCLEOTIDE SEQUENCE</scope>
    <source>
        <strain evidence="8">Hsosn_3</strain>
        <tissue evidence="8">Leaf</tissue>
    </source>
</reference>
<dbReference type="PANTHER" id="PTHR33136">
    <property type="entry name" value="RAPID ALKALINIZATION FACTOR-LIKE"/>
    <property type="match status" value="1"/>
</dbReference>
<sequence>MAGFHLCFFVVLLALAIVAESTSPAPRDFQLPNVSHISVVEGEHLVGHVGDYINPMEEMMMESEFARRNLAGGSHISYDALKANKVPCSKRGQSYYNCQQSGRANPYNRGCTAATRCARH</sequence>
<dbReference type="PANTHER" id="PTHR33136:SF89">
    <property type="entry name" value="PROTEIN RALF-LIKE 19"/>
    <property type="match status" value="1"/>
</dbReference>
<proteinExistence type="inferred from homology"/>
<evidence type="ECO:0000256" key="5">
    <source>
        <dbReference type="ARBA" id="ARBA00022729"/>
    </source>
</evidence>
<keyword evidence="4" id="KW-0372">Hormone</keyword>
<keyword evidence="6" id="KW-1015">Disulfide bond</keyword>
<evidence type="ECO:0000313" key="8">
    <source>
        <dbReference type="EMBL" id="KAK1405141.1"/>
    </source>
</evidence>
<evidence type="ECO:0000256" key="6">
    <source>
        <dbReference type="ARBA" id="ARBA00023157"/>
    </source>
</evidence>
<dbReference type="Proteomes" id="UP001237642">
    <property type="component" value="Unassembled WGS sequence"/>
</dbReference>
<dbReference type="GO" id="GO:0009506">
    <property type="term" value="C:plasmodesma"/>
    <property type="evidence" value="ECO:0007669"/>
    <property type="project" value="TreeGrafter"/>
</dbReference>
<keyword evidence="3" id="KW-0964">Secreted</keyword>
<keyword evidence="5 7" id="KW-0732">Signal</keyword>
<dbReference type="AlphaFoldDB" id="A0AAD8JK57"/>
<feature type="signal peptide" evidence="7">
    <location>
        <begin position="1"/>
        <end position="21"/>
    </location>
</feature>
<reference evidence="8" key="1">
    <citation type="submission" date="2023-02" db="EMBL/GenBank/DDBJ databases">
        <title>Genome of toxic invasive species Heracleum sosnowskyi carries increased number of genes despite the absence of recent whole-genome duplications.</title>
        <authorList>
            <person name="Schelkunov M."/>
            <person name="Shtratnikova V."/>
            <person name="Makarenko M."/>
            <person name="Klepikova A."/>
            <person name="Omelchenko D."/>
            <person name="Novikova G."/>
            <person name="Obukhova E."/>
            <person name="Bogdanov V."/>
            <person name="Penin A."/>
            <person name="Logacheva M."/>
        </authorList>
    </citation>
    <scope>NUCLEOTIDE SEQUENCE</scope>
    <source>
        <strain evidence="8">Hsosn_3</strain>
        <tissue evidence="8">Leaf</tissue>
    </source>
</reference>
<dbReference type="GO" id="GO:0019722">
    <property type="term" value="P:calcium-mediated signaling"/>
    <property type="evidence" value="ECO:0007669"/>
    <property type="project" value="TreeGrafter"/>
</dbReference>
<accession>A0AAD8JK57</accession>
<evidence type="ECO:0000256" key="2">
    <source>
        <dbReference type="ARBA" id="ARBA00009178"/>
    </source>
</evidence>
<name>A0AAD8JK57_9APIA</name>
<evidence type="ECO:0000256" key="1">
    <source>
        <dbReference type="ARBA" id="ARBA00004613"/>
    </source>
</evidence>
<organism evidence="8 9">
    <name type="scientific">Heracleum sosnowskyi</name>
    <dbReference type="NCBI Taxonomy" id="360622"/>
    <lineage>
        <taxon>Eukaryota</taxon>
        <taxon>Viridiplantae</taxon>
        <taxon>Streptophyta</taxon>
        <taxon>Embryophyta</taxon>
        <taxon>Tracheophyta</taxon>
        <taxon>Spermatophyta</taxon>
        <taxon>Magnoliopsida</taxon>
        <taxon>eudicotyledons</taxon>
        <taxon>Gunneridae</taxon>
        <taxon>Pentapetalae</taxon>
        <taxon>asterids</taxon>
        <taxon>campanulids</taxon>
        <taxon>Apiales</taxon>
        <taxon>Apiaceae</taxon>
        <taxon>Apioideae</taxon>
        <taxon>apioid superclade</taxon>
        <taxon>Tordylieae</taxon>
        <taxon>Tordyliinae</taxon>
        <taxon>Heracleum</taxon>
    </lineage>
</organism>
<protein>
    <submittedName>
        <fullName evidence="8">Rapid ALkalinization Factor</fullName>
    </submittedName>
</protein>